<evidence type="ECO:0000256" key="1">
    <source>
        <dbReference type="ARBA" id="ARBA00010365"/>
    </source>
</evidence>
<feature type="domain" description="Opioid growth factor receptor (OGFr) conserved" evidence="2">
    <location>
        <begin position="32"/>
        <end position="169"/>
    </location>
</feature>
<dbReference type="PANTHER" id="PTHR14015">
    <property type="entry name" value="OPIOID GROWTH FACTOR RECEPTOR OGFR ZETA-TYPE OPIOID RECEPTOR"/>
    <property type="match status" value="1"/>
</dbReference>
<dbReference type="GO" id="GO:0016020">
    <property type="term" value="C:membrane"/>
    <property type="evidence" value="ECO:0007669"/>
    <property type="project" value="InterPro"/>
</dbReference>
<dbReference type="Proteomes" id="UP000481858">
    <property type="component" value="Unassembled WGS sequence"/>
</dbReference>
<evidence type="ECO:0000259" key="2">
    <source>
        <dbReference type="Pfam" id="PF04664"/>
    </source>
</evidence>
<keyword evidence="4" id="KW-1185">Reference proteome</keyword>
<name>A0A7C8MZA8_9PEZI</name>
<dbReference type="GO" id="GO:0140625">
    <property type="term" value="F:opioid growth factor receptor activity"/>
    <property type="evidence" value="ECO:0007669"/>
    <property type="project" value="InterPro"/>
</dbReference>
<gene>
    <name evidence="3" type="ORF">GQX73_g1628</name>
</gene>
<sequence length="205" mass="23470">MSSSSVKQPSKPSTRRLVNFYDPMTKGPDAQGRTLDEILGWSDDRLEYQHNYIQTVFPLPEESGFGHMAPVIDEETMLIFAQSPELKGNLLRALKRMLAFYGFDAKDKEGHDYELLITPKKDRDAGFSRWVVRIDHNHLRITRIIRSLRVLGLEGAARDFHNALIKVYTSVGTIGSNTIGYWNRALERPLSYAPDGTEIPWLKKY</sequence>
<dbReference type="InterPro" id="IPR039574">
    <property type="entry name" value="OGFr"/>
</dbReference>
<evidence type="ECO:0000313" key="3">
    <source>
        <dbReference type="EMBL" id="KAF2972067.1"/>
    </source>
</evidence>
<reference evidence="3 4" key="1">
    <citation type="submission" date="2019-12" db="EMBL/GenBank/DDBJ databases">
        <title>Draft genome sequence of the ascomycete Xylaria multiplex DSM 110363.</title>
        <authorList>
            <person name="Buettner E."/>
            <person name="Kellner H."/>
        </authorList>
    </citation>
    <scope>NUCLEOTIDE SEQUENCE [LARGE SCALE GENOMIC DNA]</scope>
    <source>
        <strain evidence="3 4">DSM 110363</strain>
    </source>
</reference>
<dbReference type="Pfam" id="PF04664">
    <property type="entry name" value="OGFr_N"/>
    <property type="match status" value="1"/>
</dbReference>
<dbReference type="AlphaFoldDB" id="A0A7C8MZA8"/>
<dbReference type="OrthoDB" id="9030204at2759"/>
<organism evidence="3 4">
    <name type="scientific">Xylaria multiplex</name>
    <dbReference type="NCBI Taxonomy" id="323545"/>
    <lineage>
        <taxon>Eukaryota</taxon>
        <taxon>Fungi</taxon>
        <taxon>Dikarya</taxon>
        <taxon>Ascomycota</taxon>
        <taxon>Pezizomycotina</taxon>
        <taxon>Sordariomycetes</taxon>
        <taxon>Xylariomycetidae</taxon>
        <taxon>Xylariales</taxon>
        <taxon>Xylariaceae</taxon>
        <taxon>Xylaria</taxon>
    </lineage>
</organism>
<protein>
    <recommendedName>
        <fullName evidence="2">Opioid growth factor receptor (OGFr) conserved domain-containing protein</fullName>
    </recommendedName>
</protein>
<evidence type="ECO:0000313" key="4">
    <source>
        <dbReference type="Proteomes" id="UP000481858"/>
    </source>
</evidence>
<dbReference type="PANTHER" id="PTHR14015:SF2">
    <property type="entry name" value="OPIOID GROWTH FACTOR RECEPTOR (OGFR) CONSERVED DOMAIN-CONTAINING PROTEIN"/>
    <property type="match status" value="1"/>
</dbReference>
<dbReference type="InParanoid" id="A0A7C8MZA8"/>
<comment type="caution">
    <text evidence="3">The sequence shown here is derived from an EMBL/GenBank/DDBJ whole genome shotgun (WGS) entry which is preliminary data.</text>
</comment>
<dbReference type="InterPro" id="IPR006757">
    <property type="entry name" value="OGF_rcpt"/>
</dbReference>
<proteinExistence type="inferred from homology"/>
<comment type="similarity">
    <text evidence="1">Belongs to the opioid growth factor receptor family.</text>
</comment>
<dbReference type="EMBL" id="WUBL01000009">
    <property type="protein sequence ID" value="KAF2972067.1"/>
    <property type="molecule type" value="Genomic_DNA"/>
</dbReference>
<accession>A0A7C8MZA8</accession>